<evidence type="ECO:0000256" key="2">
    <source>
        <dbReference type="ARBA" id="ARBA00006228"/>
    </source>
</evidence>
<name>Q2SNS8_HAHCH</name>
<evidence type="ECO:0000313" key="7">
    <source>
        <dbReference type="EMBL" id="ABC27696.1"/>
    </source>
</evidence>
<dbReference type="Proteomes" id="UP000000238">
    <property type="component" value="Chromosome"/>
</dbReference>
<dbReference type="PANTHER" id="PTHR34584:SF1">
    <property type="entry name" value="NA(+)_H(+) ANTIPORTER SUBUNIT E1"/>
    <property type="match status" value="1"/>
</dbReference>
<dbReference type="PIRSF" id="PIRSF019239">
    <property type="entry name" value="MrpE"/>
    <property type="match status" value="1"/>
</dbReference>
<proteinExistence type="inferred from homology"/>
<evidence type="ECO:0000256" key="3">
    <source>
        <dbReference type="ARBA" id="ARBA00022475"/>
    </source>
</evidence>
<evidence type="ECO:0000256" key="6">
    <source>
        <dbReference type="ARBA" id="ARBA00023136"/>
    </source>
</evidence>
<sequence length="167" mass="18700">MVNRLRMFWFPSPWLSLLLFVAWLMLNNSVAPGHLALGGVLAIAIPRLTAPLSDPQPRLKRPGLAIRYVLLVLGDIIRDNFRVAKMIMGPNQRLQPAFVALPLELHEPLPLTILAGTISLTPGTVSVEVSEDRLWLYLHTLHLDDEAALIAHIKGRYEAVLKEIFEC</sequence>
<dbReference type="KEGG" id="hch:HCH_00801"/>
<dbReference type="OrthoDB" id="9807187at2"/>
<evidence type="ECO:0000256" key="1">
    <source>
        <dbReference type="ARBA" id="ARBA00004651"/>
    </source>
</evidence>
<dbReference type="NCBIfam" id="NF006518">
    <property type="entry name" value="PRK08965.1-2"/>
    <property type="match status" value="1"/>
</dbReference>
<evidence type="ECO:0000313" key="8">
    <source>
        <dbReference type="Proteomes" id="UP000000238"/>
    </source>
</evidence>
<dbReference type="AlphaFoldDB" id="Q2SNS8"/>
<dbReference type="eggNOG" id="COG1863">
    <property type="taxonomic scope" value="Bacteria"/>
</dbReference>
<comment type="subcellular location">
    <subcellularLocation>
        <location evidence="1">Cell membrane</location>
        <topology evidence="1">Multi-pass membrane protein</topology>
    </subcellularLocation>
</comment>
<dbReference type="GO" id="GO:0008324">
    <property type="term" value="F:monoatomic cation transmembrane transporter activity"/>
    <property type="evidence" value="ECO:0007669"/>
    <property type="project" value="InterPro"/>
</dbReference>
<keyword evidence="8" id="KW-1185">Reference proteome</keyword>
<keyword evidence="6" id="KW-0472">Membrane</keyword>
<dbReference type="HOGENOM" id="CLU_086615_4_0_6"/>
<keyword evidence="5" id="KW-1133">Transmembrane helix</keyword>
<dbReference type="STRING" id="349521.HCH_00801"/>
<keyword evidence="3" id="KW-1003">Cell membrane</keyword>
<keyword evidence="4" id="KW-0812">Transmembrane</keyword>
<evidence type="ECO:0000256" key="5">
    <source>
        <dbReference type="ARBA" id="ARBA00022989"/>
    </source>
</evidence>
<organism evidence="7 8">
    <name type="scientific">Hahella chejuensis (strain KCTC 2396)</name>
    <dbReference type="NCBI Taxonomy" id="349521"/>
    <lineage>
        <taxon>Bacteria</taxon>
        <taxon>Pseudomonadati</taxon>
        <taxon>Pseudomonadota</taxon>
        <taxon>Gammaproteobacteria</taxon>
        <taxon>Oceanospirillales</taxon>
        <taxon>Hahellaceae</taxon>
        <taxon>Hahella</taxon>
    </lineage>
</organism>
<evidence type="ECO:0000256" key="4">
    <source>
        <dbReference type="ARBA" id="ARBA00022692"/>
    </source>
</evidence>
<gene>
    <name evidence="7" type="primary">mnhE</name>
    <name evidence="7" type="ordered locus">HCH_00801</name>
</gene>
<reference evidence="7 8" key="1">
    <citation type="journal article" date="2005" name="Nucleic Acids Res.">
        <title>Genomic blueprint of Hahella chejuensis, a marine microbe producing an algicidal agent.</title>
        <authorList>
            <person name="Jeong H."/>
            <person name="Yim J.H."/>
            <person name="Lee C."/>
            <person name="Choi S.-H."/>
            <person name="Park Y.K."/>
            <person name="Yoon S.H."/>
            <person name="Hur C.-G."/>
            <person name="Kang H.-Y."/>
            <person name="Kim D."/>
            <person name="Lee H.H."/>
            <person name="Park K.H."/>
            <person name="Park S.-H."/>
            <person name="Park H.-S."/>
            <person name="Lee H.K."/>
            <person name="Oh T.K."/>
            <person name="Kim J.F."/>
        </authorList>
    </citation>
    <scope>NUCLEOTIDE SEQUENCE [LARGE SCALE GENOMIC DNA]</scope>
    <source>
        <strain evidence="7 8">KCTC 2396</strain>
    </source>
</reference>
<protein>
    <submittedName>
        <fullName evidence="7">Multisubunit Na+/H+ antiporter, MnhE subunit</fullName>
    </submittedName>
</protein>
<dbReference type="Pfam" id="PF01899">
    <property type="entry name" value="MNHE"/>
    <property type="match status" value="1"/>
</dbReference>
<dbReference type="GO" id="GO:0005886">
    <property type="term" value="C:plasma membrane"/>
    <property type="evidence" value="ECO:0007669"/>
    <property type="project" value="UniProtKB-SubCell"/>
</dbReference>
<dbReference type="InterPro" id="IPR002758">
    <property type="entry name" value="Cation_antiport_E"/>
</dbReference>
<dbReference type="RefSeq" id="WP_011394773.1">
    <property type="nucleotide sequence ID" value="NC_007645.1"/>
</dbReference>
<accession>Q2SNS8</accession>
<dbReference type="EMBL" id="CP000155">
    <property type="protein sequence ID" value="ABC27696.1"/>
    <property type="molecule type" value="Genomic_DNA"/>
</dbReference>
<dbReference type="PANTHER" id="PTHR34584">
    <property type="entry name" value="NA(+)/H(+) ANTIPORTER SUBUNIT E1"/>
    <property type="match status" value="1"/>
</dbReference>
<comment type="similarity">
    <text evidence="2">Belongs to the CPA3 antiporters (TC 2.A.63) subunit E family.</text>
</comment>